<proteinExistence type="predicted"/>
<dbReference type="KEGG" id="llh:I41_53540"/>
<gene>
    <name evidence="1" type="ORF">I41_53540</name>
</gene>
<reference evidence="1 2" key="1">
    <citation type="submission" date="2019-02" db="EMBL/GenBank/DDBJ databases">
        <title>Deep-cultivation of Planctomycetes and their phenomic and genomic characterization uncovers novel biology.</title>
        <authorList>
            <person name="Wiegand S."/>
            <person name="Jogler M."/>
            <person name="Boedeker C."/>
            <person name="Pinto D."/>
            <person name="Vollmers J."/>
            <person name="Rivas-Marin E."/>
            <person name="Kohn T."/>
            <person name="Peeters S.H."/>
            <person name="Heuer A."/>
            <person name="Rast P."/>
            <person name="Oberbeckmann S."/>
            <person name="Bunk B."/>
            <person name="Jeske O."/>
            <person name="Meyerdierks A."/>
            <person name="Storesund J.E."/>
            <person name="Kallscheuer N."/>
            <person name="Luecker S."/>
            <person name="Lage O.M."/>
            <person name="Pohl T."/>
            <person name="Merkel B.J."/>
            <person name="Hornburger P."/>
            <person name="Mueller R.-W."/>
            <person name="Bruemmer F."/>
            <person name="Labrenz M."/>
            <person name="Spormann A.M."/>
            <person name="Op den Camp H."/>
            <person name="Overmann J."/>
            <person name="Amann R."/>
            <person name="Jetten M.S.M."/>
            <person name="Mascher T."/>
            <person name="Medema M.H."/>
            <person name="Devos D.P."/>
            <person name="Kaster A.-K."/>
            <person name="Ovreas L."/>
            <person name="Rohde M."/>
            <person name="Galperin M.Y."/>
            <person name="Jogler C."/>
        </authorList>
    </citation>
    <scope>NUCLEOTIDE SEQUENCE [LARGE SCALE GENOMIC DNA]</scope>
    <source>
        <strain evidence="1 2">I41</strain>
    </source>
</reference>
<sequence length="74" mass="8597">MPDTFDPYREALVMETETVWPEEYLAWPAVDRAAFAQRLHATAADAAHLEYVRSHTGFVRKIYVTPWDIERISS</sequence>
<name>A0A517U652_9BACT</name>
<dbReference type="EMBL" id="CP036339">
    <property type="protein sequence ID" value="QDT76109.1"/>
    <property type="molecule type" value="Genomic_DNA"/>
</dbReference>
<organism evidence="1 2">
    <name type="scientific">Lacipirellula limnantheis</name>
    <dbReference type="NCBI Taxonomy" id="2528024"/>
    <lineage>
        <taxon>Bacteria</taxon>
        <taxon>Pseudomonadati</taxon>
        <taxon>Planctomycetota</taxon>
        <taxon>Planctomycetia</taxon>
        <taxon>Pirellulales</taxon>
        <taxon>Lacipirellulaceae</taxon>
        <taxon>Lacipirellula</taxon>
    </lineage>
</organism>
<evidence type="ECO:0000313" key="1">
    <source>
        <dbReference type="EMBL" id="QDT76109.1"/>
    </source>
</evidence>
<evidence type="ECO:0000313" key="2">
    <source>
        <dbReference type="Proteomes" id="UP000317909"/>
    </source>
</evidence>
<dbReference type="Proteomes" id="UP000317909">
    <property type="component" value="Chromosome"/>
</dbReference>
<protein>
    <submittedName>
        <fullName evidence="1">Uncharacterized protein</fullName>
    </submittedName>
</protein>
<dbReference type="OrthoDB" id="215069at2"/>
<dbReference type="AlphaFoldDB" id="A0A517U652"/>
<keyword evidence="2" id="KW-1185">Reference proteome</keyword>
<accession>A0A517U652</accession>